<dbReference type="AlphaFoldDB" id="A0A1F5V5E1"/>
<accession>A0A1F5V5E1</accession>
<evidence type="ECO:0000313" key="2">
    <source>
        <dbReference type="Proteomes" id="UP000178943"/>
    </source>
</evidence>
<evidence type="ECO:0000313" key="1">
    <source>
        <dbReference type="EMBL" id="OGF58647.1"/>
    </source>
</evidence>
<proteinExistence type="predicted"/>
<name>A0A1F5V5E1_9BACT</name>
<organism evidence="1 2">
    <name type="scientific">Candidatus Fischerbacteria bacterium RBG_13_37_8</name>
    <dbReference type="NCBI Taxonomy" id="1817863"/>
    <lineage>
        <taxon>Bacteria</taxon>
        <taxon>Candidatus Fischeribacteriota</taxon>
    </lineage>
</organism>
<dbReference type="Gene3D" id="2.60.120.10">
    <property type="entry name" value="Jelly Rolls"/>
    <property type="match status" value="1"/>
</dbReference>
<protein>
    <recommendedName>
        <fullName evidence="3">Cupin 2 conserved barrel domain-containing protein</fullName>
    </recommendedName>
</protein>
<sequence>MKIEDVPFTVTDWTEVTAFEQKGDTGTSYWRVFQDGNVRVRIVEYTANYRSDHWCSRGHVFLVLEGEFTIELKDGRKFVLIKGMSFQASDDFDNPHIGYSENGAKAFIVD</sequence>
<dbReference type="EMBL" id="MFGW01000238">
    <property type="protein sequence ID" value="OGF58647.1"/>
    <property type="molecule type" value="Genomic_DNA"/>
</dbReference>
<dbReference type="InterPro" id="IPR014710">
    <property type="entry name" value="RmlC-like_jellyroll"/>
</dbReference>
<gene>
    <name evidence="1" type="ORF">A2Y62_20170</name>
</gene>
<dbReference type="Proteomes" id="UP000178943">
    <property type="component" value="Unassembled WGS sequence"/>
</dbReference>
<comment type="caution">
    <text evidence="1">The sequence shown here is derived from an EMBL/GenBank/DDBJ whole genome shotgun (WGS) entry which is preliminary data.</text>
</comment>
<dbReference type="SUPFAM" id="SSF51182">
    <property type="entry name" value="RmlC-like cupins"/>
    <property type="match status" value="1"/>
</dbReference>
<dbReference type="InterPro" id="IPR047713">
    <property type="entry name" value="DHCW_cupin"/>
</dbReference>
<evidence type="ECO:0008006" key="3">
    <source>
        <dbReference type="Google" id="ProtNLM"/>
    </source>
</evidence>
<dbReference type="STRING" id="1817863.A2Y62_20170"/>
<reference evidence="1 2" key="1">
    <citation type="journal article" date="2016" name="Nat. Commun.">
        <title>Thousands of microbial genomes shed light on interconnected biogeochemical processes in an aquifer system.</title>
        <authorList>
            <person name="Anantharaman K."/>
            <person name="Brown C.T."/>
            <person name="Hug L.A."/>
            <person name="Sharon I."/>
            <person name="Castelle C.J."/>
            <person name="Probst A.J."/>
            <person name="Thomas B.C."/>
            <person name="Singh A."/>
            <person name="Wilkins M.J."/>
            <person name="Karaoz U."/>
            <person name="Brodie E.L."/>
            <person name="Williams K.H."/>
            <person name="Hubbard S.S."/>
            <person name="Banfield J.F."/>
        </authorList>
    </citation>
    <scope>NUCLEOTIDE SEQUENCE [LARGE SCALE GENOMIC DNA]</scope>
</reference>
<dbReference type="NCBIfam" id="NF038084">
    <property type="entry name" value="DHCW_cupin"/>
    <property type="match status" value="1"/>
</dbReference>
<dbReference type="InterPro" id="IPR011051">
    <property type="entry name" value="RmlC_Cupin_sf"/>
</dbReference>